<dbReference type="Proteomes" id="UP001287286">
    <property type="component" value="Unassembled WGS sequence"/>
</dbReference>
<dbReference type="InterPro" id="IPR006694">
    <property type="entry name" value="Fatty_acid_hydroxylase"/>
</dbReference>
<organism evidence="8 9">
    <name type="scientific">Purpureocillium lilacinum</name>
    <name type="common">Paecilomyces lilacinus</name>
    <dbReference type="NCBI Taxonomy" id="33203"/>
    <lineage>
        <taxon>Eukaryota</taxon>
        <taxon>Fungi</taxon>
        <taxon>Dikarya</taxon>
        <taxon>Ascomycota</taxon>
        <taxon>Pezizomycotina</taxon>
        <taxon>Sordariomycetes</taxon>
        <taxon>Hypocreomycetidae</taxon>
        <taxon>Hypocreales</taxon>
        <taxon>Ophiocordycipitaceae</taxon>
        <taxon>Purpureocillium</taxon>
    </lineage>
</organism>
<protein>
    <recommendedName>
        <fullName evidence="7">Fatty acid hydroxylase domain-containing protein</fullName>
    </recommendedName>
</protein>
<evidence type="ECO:0000256" key="3">
    <source>
        <dbReference type="ARBA" id="ARBA00022989"/>
    </source>
</evidence>
<dbReference type="Pfam" id="PF04116">
    <property type="entry name" value="FA_hydroxylase"/>
    <property type="match status" value="1"/>
</dbReference>
<keyword evidence="9" id="KW-1185">Reference proteome</keyword>
<feature type="domain" description="Fatty acid hydroxylase" evidence="7">
    <location>
        <begin position="516"/>
        <end position="663"/>
    </location>
</feature>
<comment type="subcellular location">
    <subcellularLocation>
        <location evidence="1">Membrane</location>
    </subcellularLocation>
</comment>
<keyword evidence="2 6" id="KW-0812">Transmembrane</keyword>
<evidence type="ECO:0000256" key="1">
    <source>
        <dbReference type="ARBA" id="ARBA00004370"/>
    </source>
</evidence>
<dbReference type="PANTHER" id="PTHR11863">
    <property type="entry name" value="STEROL DESATURASE"/>
    <property type="match status" value="1"/>
</dbReference>
<evidence type="ECO:0000259" key="7">
    <source>
        <dbReference type="Pfam" id="PF04116"/>
    </source>
</evidence>
<dbReference type="InterPro" id="IPR050307">
    <property type="entry name" value="Sterol_Desaturase_Related"/>
</dbReference>
<proteinExistence type="predicted"/>
<comment type="caution">
    <text evidence="8">The sequence shown here is derived from an EMBL/GenBank/DDBJ whole genome shotgun (WGS) entry which is preliminary data.</text>
</comment>
<evidence type="ECO:0000256" key="6">
    <source>
        <dbReference type="SAM" id="Phobius"/>
    </source>
</evidence>
<dbReference type="EMBL" id="JAWRVI010000101">
    <property type="protein sequence ID" value="KAK4077266.1"/>
    <property type="molecule type" value="Genomic_DNA"/>
</dbReference>
<evidence type="ECO:0000256" key="2">
    <source>
        <dbReference type="ARBA" id="ARBA00022692"/>
    </source>
</evidence>
<name>A0ABR0BH01_PURLI</name>
<evidence type="ECO:0000313" key="9">
    <source>
        <dbReference type="Proteomes" id="UP001287286"/>
    </source>
</evidence>
<accession>A0ABR0BH01</accession>
<evidence type="ECO:0000256" key="5">
    <source>
        <dbReference type="SAM" id="MobiDB-lite"/>
    </source>
</evidence>
<reference evidence="8 9" key="1">
    <citation type="journal article" date="2024" name="Microbiol. Resour. Announc.">
        <title>Genome annotations for the ascomycete fungi Trichoderma harzianum, Trichoderma aggressivum, and Purpureocillium lilacinum.</title>
        <authorList>
            <person name="Beijen E.P.W."/>
            <person name="Ohm R.A."/>
        </authorList>
    </citation>
    <scope>NUCLEOTIDE SEQUENCE [LARGE SCALE GENOMIC DNA]</scope>
    <source>
        <strain evidence="8 9">CBS 150709</strain>
    </source>
</reference>
<keyword evidence="4 6" id="KW-0472">Membrane</keyword>
<evidence type="ECO:0000256" key="4">
    <source>
        <dbReference type="ARBA" id="ARBA00023136"/>
    </source>
</evidence>
<feature type="region of interest" description="Disordered" evidence="5">
    <location>
        <begin position="269"/>
        <end position="298"/>
    </location>
</feature>
<keyword evidence="3 6" id="KW-1133">Transmembrane helix</keyword>
<evidence type="ECO:0000313" key="8">
    <source>
        <dbReference type="EMBL" id="KAK4077266.1"/>
    </source>
</evidence>
<feature type="transmembrane region" description="Helical" evidence="6">
    <location>
        <begin position="508"/>
        <end position="528"/>
    </location>
</feature>
<gene>
    <name evidence="8" type="ORF">Purlil1_12390</name>
</gene>
<feature type="transmembrane region" description="Helical" evidence="6">
    <location>
        <begin position="477"/>
        <end position="496"/>
    </location>
</feature>
<sequence length="687" mass="77306">MDSICERHTGALVKLSPSGDRKTWNVHQESVLPPLPHFEGWKPIDWKPEDGPIQLFGYVHTKSHEAFASVTICGIFIGVIFGSLDENVQLDFDLFIANGQINLFMKGGNVMAKLKVNATPFKGTDGAFSVLEGVSSAPIRDKVKGESHTAYHQLTVNTLTDVTAVTFVPRSGTPVFASRPTLAACIVLSLHEASGTTFQIPKEYQRATLFGGTYVPQLGCRAMRVARSSSTPHRKSGLGDASLYVVQYPVVGRSSNRVLNAGRACRVAPTSDGAGPQLDDPSVASVSPGSITRDGAPTDIGQTSLFGYPGVRLFLPSTVHLPFPAEYSEIREHIDATMAVPKANPKDSMVSTWRRKSRSEWTAGHWFFEVMGAHPTVLDKPIPVSQPTDALRYVPEWQFHRWILLHAALPVALQQLFCVCAGRNFTTAEASIVYGFAFNLSAAREMNLLRWLAHEVGFLDGHRAERDGVPDLAVHKVMWSILGVMFFRPAAMMFLTYKSSEQPRDMSWAFLVIEIFLYGIILDFWFYWYHRLMHEVPWLWKFHRTHHLTKHPNPLLTLYADFEQEVFDTLGIPLATYGTMKLIGLPMGFYEWWICQSYILFVEILGHSGLRLYLQAPNPSSWLLRRFGCELLLEDHDLHHRKGWKSSGNYGKQTRLWDRLFGTCKDRIECVSDENVDWKHPVNIPAF</sequence>